<dbReference type="Proteomes" id="UP000008840">
    <property type="component" value="Chromosome"/>
</dbReference>
<dbReference type="HOGENOM" id="CLU_025256_0_0_6"/>
<dbReference type="EMBL" id="AM743169">
    <property type="protein sequence ID" value="CAQ46502.1"/>
    <property type="molecule type" value="Genomic_DNA"/>
</dbReference>
<evidence type="ECO:0000256" key="7">
    <source>
        <dbReference type="SAM" id="Phobius"/>
    </source>
</evidence>
<dbReference type="InterPro" id="IPR019476">
    <property type="entry name" value="T4SS_TraD_DNA-bd"/>
</dbReference>
<feature type="transmembrane region" description="Helical" evidence="7">
    <location>
        <begin position="29"/>
        <end position="52"/>
    </location>
</feature>
<evidence type="ECO:0000256" key="4">
    <source>
        <dbReference type="ARBA" id="ARBA00022989"/>
    </source>
</evidence>
<proteinExistence type="predicted"/>
<evidence type="ECO:0000313" key="10">
    <source>
        <dbReference type="Proteomes" id="UP000008840"/>
    </source>
</evidence>
<dbReference type="PATRIC" id="fig|522373.3.peg.2868"/>
<dbReference type="SUPFAM" id="SSF52540">
    <property type="entry name" value="P-loop containing nucleoside triphosphate hydrolases"/>
    <property type="match status" value="1"/>
</dbReference>
<dbReference type="CDD" id="cd01127">
    <property type="entry name" value="TrwB_TraG_TraD_VirD4"/>
    <property type="match status" value="1"/>
</dbReference>
<dbReference type="AlphaFoldDB" id="B2FKA6"/>
<organism evidence="9 10">
    <name type="scientific">Stenotrophomonas maltophilia (strain K279a)</name>
    <dbReference type="NCBI Taxonomy" id="522373"/>
    <lineage>
        <taxon>Bacteria</taxon>
        <taxon>Pseudomonadati</taxon>
        <taxon>Pseudomonadota</taxon>
        <taxon>Gammaproteobacteria</taxon>
        <taxon>Lysobacterales</taxon>
        <taxon>Lysobacteraceae</taxon>
        <taxon>Stenotrophomonas</taxon>
        <taxon>Stenotrophomonas maltophilia group</taxon>
    </lineage>
</organism>
<dbReference type="Gene3D" id="3.40.50.300">
    <property type="entry name" value="P-loop containing nucleotide triphosphate hydrolases"/>
    <property type="match status" value="2"/>
</dbReference>
<evidence type="ECO:0000256" key="5">
    <source>
        <dbReference type="ARBA" id="ARBA00023136"/>
    </source>
</evidence>
<sequence length="624" mass="67528">MSKPKPFDALGDVPGSVAPSQPVRYWHRAVLAGAFVFGLAYVGSMGVAWLIPNPDGSLIRFADALKGGLVTAYHFLTVGISARAPAREFIELVSYHHPVATWSRIGVSLLLAAGLGLRVFLKATEPVSNTWHLSGPRLLEGKEAVDEARHRSVTPKDAEADPFALSLHPDLLLSKKHWARHVLITGSVGSGKSVILKHILEQLTRKRDAKLFLYDIKGDFTSIFKRPIIVSPFDARSHVWDVAADVRTPTQAAAFAASLIPEGDGNAKFWSMAAQDLLIGCVRELQNTRPGEWEWPDLAALVRRPAAEMAAGMRPHYPRGAALVRDPESQTTSSVLSSLGGFTRLIDDLATAWPKVGKRRFSMTEWIRDDYNGRKQVIVQSGPDPTLTKAYIAAMINVAVPDLIGPGLPDDEGGRGLYFVFDELTSAGRLNIDPLLALGRSKGVVAIMAVQDHSQVELVYGDKTAQAFSSLVGTHVVCQVQMGATRDKLASQLGKRKIAWRGHENKAQVHEESRALVSSGELTDRLGFRKGNRYGPEKWGIEAIVQMGGDVLLLTWPGKSHPTVREGQVAAAWTTKPAGPEGPSPATSPSNAGASAFPTTAEGIDAVQRVLTMTPEEVDALFSR</sequence>
<dbReference type="RefSeq" id="WP_012480683.1">
    <property type="nucleotide sequence ID" value="NC_010943.1"/>
</dbReference>
<evidence type="ECO:0000313" key="9">
    <source>
        <dbReference type="EMBL" id="CAQ46502.1"/>
    </source>
</evidence>
<dbReference type="GO" id="GO:0005886">
    <property type="term" value="C:plasma membrane"/>
    <property type="evidence" value="ECO:0007669"/>
    <property type="project" value="UniProtKB-SubCell"/>
</dbReference>
<dbReference type="InterPro" id="IPR051539">
    <property type="entry name" value="T4SS-coupling_protein"/>
</dbReference>
<keyword evidence="3 7" id="KW-0812">Transmembrane</keyword>
<evidence type="ECO:0000256" key="1">
    <source>
        <dbReference type="ARBA" id="ARBA00004651"/>
    </source>
</evidence>
<feature type="domain" description="Type IV secretion system coupling protein TraD DNA-binding" evidence="8">
    <location>
        <begin position="172"/>
        <end position="520"/>
    </location>
</feature>
<keyword evidence="10" id="KW-1185">Reference proteome</keyword>
<evidence type="ECO:0000256" key="3">
    <source>
        <dbReference type="ARBA" id="ARBA00022692"/>
    </source>
</evidence>
<evidence type="ECO:0000256" key="6">
    <source>
        <dbReference type="SAM" id="MobiDB-lite"/>
    </source>
</evidence>
<comment type="subcellular location">
    <subcellularLocation>
        <location evidence="1">Cell membrane</location>
        <topology evidence="1">Multi-pass membrane protein</topology>
    </subcellularLocation>
</comment>
<keyword evidence="2" id="KW-1003">Cell membrane</keyword>
<keyword evidence="5 7" id="KW-0472">Membrane</keyword>
<dbReference type="PANTHER" id="PTHR37937">
    <property type="entry name" value="CONJUGATIVE TRANSFER: DNA TRANSPORT"/>
    <property type="match status" value="1"/>
</dbReference>
<dbReference type="EnsemblBacteria" id="CAQ46502">
    <property type="protein sequence ID" value="CAQ46502"/>
    <property type="gene ID" value="Smlt3053"/>
</dbReference>
<accession>B2FKA6</accession>
<dbReference type="KEGG" id="sml:Smlt3053"/>
<protein>
    <submittedName>
        <fullName evidence="9">Type IV secretory protein conjugation protein TraD</fullName>
    </submittedName>
</protein>
<gene>
    <name evidence="9" type="primary">traD</name>
    <name evidence="9" type="ordered locus">Smlt3053</name>
</gene>
<dbReference type="eggNOG" id="COG3505">
    <property type="taxonomic scope" value="Bacteria"/>
</dbReference>
<reference evidence="9 10" key="1">
    <citation type="journal article" date="2008" name="Genome Biol.">
        <title>The complete genome, comparative and functional analysis of Stenotrophomonas maltophilia reveals an organism heavily shielded by drug resistance determinants.</title>
        <authorList>
            <person name="Crossman L.C."/>
            <person name="Gould V.C."/>
            <person name="Dow J.M."/>
            <person name="Vernikos G.S."/>
            <person name="Okazaki A."/>
            <person name="Sebaihia M."/>
            <person name="Saunders D."/>
            <person name="Arrowsmith C."/>
            <person name="Carver T."/>
            <person name="Peters N."/>
            <person name="Adlem E."/>
            <person name="Kerhornou A."/>
            <person name="Lord A."/>
            <person name="Murphy L."/>
            <person name="Seeger K."/>
            <person name="Squares R."/>
            <person name="Rutter S."/>
            <person name="Quail M.A."/>
            <person name="Rajandream M.A."/>
            <person name="Harris D."/>
            <person name="Churcher C."/>
            <person name="Bentley S.D."/>
            <person name="Parkhill J."/>
            <person name="Thomson N.R."/>
            <person name="Avison M.B."/>
        </authorList>
    </citation>
    <scope>NUCLEOTIDE SEQUENCE [LARGE SCALE GENOMIC DNA]</scope>
    <source>
        <strain evidence="9 10">K279a</strain>
    </source>
</reference>
<evidence type="ECO:0000256" key="2">
    <source>
        <dbReference type="ARBA" id="ARBA00022475"/>
    </source>
</evidence>
<name>B2FKA6_STRMK</name>
<dbReference type="Pfam" id="PF10412">
    <property type="entry name" value="TrwB_AAD_bind"/>
    <property type="match status" value="1"/>
</dbReference>
<dbReference type="InterPro" id="IPR027417">
    <property type="entry name" value="P-loop_NTPase"/>
</dbReference>
<evidence type="ECO:0000259" key="8">
    <source>
        <dbReference type="Pfam" id="PF10412"/>
    </source>
</evidence>
<dbReference type="PANTHER" id="PTHR37937:SF1">
    <property type="entry name" value="CONJUGATIVE TRANSFER: DNA TRANSPORT"/>
    <property type="match status" value="1"/>
</dbReference>
<feature type="region of interest" description="Disordered" evidence="6">
    <location>
        <begin position="574"/>
        <end position="600"/>
    </location>
</feature>
<keyword evidence="4 7" id="KW-1133">Transmembrane helix</keyword>